<keyword evidence="2" id="KW-1185">Reference proteome</keyword>
<dbReference type="Proteomes" id="UP000051952">
    <property type="component" value="Unassembled WGS sequence"/>
</dbReference>
<feature type="non-terminal residue" evidence="1">
    <location>
        <position position="1"/>
    </location>
</feature>
<evidence type="ECO:0000313" key="2">
    <source>
        <dbReference type="Proteomes" id="UP000051952"/>
    </source>
</evidence>
<reference evidence="2" key="1">
    <citation type="submission" date="2015-09" db="EMBL/GenBank/DDBJ databases">
        <authorList>
            <consortium name="Pathogen Informatics"/>
        </authorList>
    </citation>
    <scope>NUCLEOTIDE SEQUENCE [LARGE SCALE GENOMIC DNA]</scope>
    <source>
        <strain evidence="2">Lake Konstanz</strain>
    </source>
</reference>
<dbReference type="VEuPathDB" id="TriTrypDB:BSAL_78990"/>
<organism evidence="1 2">
    <name type="scientific">Bodo saltans</name>
    <name type="common">Flagellated protozoan</name>
    <dbReference type="NCBI Taxonomy" id="75058"/>
    <lineage>
        <taxon>Eukaryota</taxon>
        <taxon>Discoba</taxon>
        <taxon>Euglenozoa</taxon>
        <taxon>Kinetoplastea</taxon>
        <taxon>Metakinetoplastina</taxon>
        <taxon>Eubodonida</taxon>
        <taxon>Bodonidae</taxon>
        <taxon>Bodo</taxon>
    </lineage>
</organism>
<proteinExistence type="predicted"/>
<dbReference type="OrthoDB" id="271836at2759"/>
<evidence type="ECO:0000313" key="1">
    <source>
        <dbReference type="EMBL" id="CUI14233.1"/>
    </source>
</evidence>
<dbReference type="EMBL" id="CYKH01000794">
    <property type="protein sequence ID" value="CUI14233.1"/>
    <property type="molecule type" value="Genomic_DNA"/>
</dbReference>
<sequence length="161" mass="18244">VLEMIASYPPARGHPCMARIAFAAQNLKETFDADGLERIIGCLLEAEQLSDDFFTICEFAHVHRQGVARNTTSLMHLLQVTSPKAAADVRWKRILIRAVEALAAILREDELSSIRAEVTRLGIQDPNLQQKIFGRMRNLQKEAGARKQRQYRRGYDPVDDL</sequence>
<dbReference type="AlphaFoldDB" id="A0A0S4KIG7"/>
<name>A0A0S4KIG7_BODSA</name>
<gene>
    <name evidence="1" type="ORF">BSAL_78990</name>
</gene>
<protein>
    <submittedName>
        <fullName evidence="1">Membrane-associated protein, putative</fullName>
    </submittedName>
</protein>
<accession>A0A0S4KIG7</accession>